<comment type="caution">
    <text evidence="1">The sequence shown here is derived from an EMBL/GenBank/DDBJ whole genome shotgun (WGS) entry which is preliminary data.</text>
</comment>
<organism evidence="1 2">
    <name type="scientific">Streptococcus agalactiae LMG 14747</name>
    <dbReference type="NCBI Taxonomy" id="1154860"/>
    <lineage>
        <taxon>Bacteria</taxon>
        <taxon>Bacillati</taxon>
        <taxon>Bacillota</taxon>
        <taxon>Bacilli</taxon>
        <taxon>Lactobacillales</taxon>
        <taxon>Streptococcaceae</taxon>
        <taxon>Streptococcus</taxon>
    </lineage>
</organism>
<gene>
    <name evidence="1" type="ORF">SAG0136_00615</name>
</gene>
<evidence type="ECO:0000313" key="2">
    <source>
        <dbReference type="Proteomes" id="UP000018482"/>
    </source>
</evidence>
<sequence>MNCKPLSKLYYNLVDDRILSVKNIDKEIKRRKLELETLHSSYERIEGVKSNRISKPTEWIIERYDSDVRLNSLFLLKESAEYTLEVLDDELGKMFYMRCYTHLSWEEIQMYFHLKDKQMKMKKERILEIFGRANGIII</sequence>
<dbReference type="EMBL" id="ANQC01000008">
    <property type="protein sequence ID" value="ESV53787.1"/>
    <property type="molecule type" value="Genomic_DNA"/>
</dbReference>
<name>V6YYS3_STRAG</name>
<protein>
    <submittedName>
        <fullName evidence="1">Transcriptional regulator</fullName>
    </submittedName>
</protein>
<accession>V6YYS3</accession>
<dbReference type="Proteomes" id="UP000018482">
    <property type="component" value="Unassembled WGS sequence"/>
</dbReference>
<proteinExistence type="predicted"/>
<evidence type="ECO:0000313" key="1">
    <source>
        <dbReference type="EMBL" id="ESV53787.1"/>
    </source>
</evidence>
<reference evidence="1 2" key="1">
    <citation type="submission" date="2013-05" db="EMBL/GenBank/DDBJ databases">
        <authorList>
            <person name="Richards V.P."/>
            <person name="Durkin S.A.S."/>
            <person name="Kim M."/>
            <person name="Pavinski Bitar P.D."/>
            <person name="Stanhope M.J."/>
            <person name="Town C.D."/>
            <person name="Venter J.C."/>
        </authorList>
    </citation>
    <scope>NUCLEOTIDE SEQUENCE [LARGE SCALE GENOMIC DNA]</scope>
    <source>
        <strain evidence="1 2">LMG 14747</strain>
    </source>
</reference>
<dbReference type="AlphaFoldDB" id="V6YYS3"/>